<dbReference type="SMART" id="SM00382">
    <property type="entry name" value="AAA"/>
    <property type="match status" value="2"/>
</dbReference>
<name>A0A8S5L9M8_9CAUD</name>
<dbReference type="Gene3D" id="3.40.50.300">
    <property type="entry name" value="P-loop containing nucleotide triphosphate hydrolases"/>
    <property type="match status" value="2"/>
</dbReference>
<evidence type="ECO:0000259" key="5">
    <source>
        <dbReference type="SMART" id="SM00382"/>
    </source>
</evidence>
<dbReference type="InterPro" id="IPR028299">
    <property type="entry name" value="ClpA/B_CS2"/>
</dbReference>
<accession>A0A8S5L9M8</accession>
<dbReference type="EMBL" id="BK014662">
    <property type="protein sequence ID" value="DAD66482.1"/>
    <property type="molecule type" value="Genomic_DNA"/>
</dbReference>
<dbReference type="Pfam" id="PF10431">
    <property type="entry name" value="ClpB_D2-small"/>
    <property type="match status" value="1"/>
</dbReference>
<dbReference type="PANTHER" id="PTHR11638:SF18">
    <property type="entry name" value="HEAT SHOCK PROTEIN 104"/>
    <property type="match status" value="1"/>
</dbReference>
<dbReference type="SUPFAM" id="SSF52540">
    <property type="entry name" value="P-loop containing nucleoside triphosphate hydrolases"/>
    <property type="match status" value="2"/>
</dbReference>
<feature type="domain" description="AAA+ ATPase" evidence="5">
    <location>
        <begin position="556"/>
        <end position="731"/>
    </location>
</feature>
<evidence type="ECO:0000256" key="3">
    <source>
        <dbReference type="ARBA" id="ARBA00022840"/>
    </source>
</evidence>
<dbReference type="InterPro" id="IPR003593">
    <property type="entry name" value="AAA+_ATPase"/>
</dbReference>
<dbReference type="InterPro" id="IPR001270">
    <property type="entry name" value="ClpA/B"/>
</dbReference>
<keyword evidence="1" id="KW-0677">Repeat</keyword>
<evidence type="ECO:0000313" key="7">
    <source>
        <dbReference type="EMBL" id="DAD66482.1"/>
    </source>
</evidence>
<dbReference type="GO" id="GO:0034605">
    <property type="term" value="P:cellular response to heat"/>
    <property type="evidence" value="ECO:0007669"/>
    <property type="project" value="TreeGrafter"/>
</dbReference>
<evidence type="ECO:0000256" key="1">
    <source>
        <dbReference type="ARBA" id="ARBA00022737"/>
    </source>
</evidence>
<feature type="domain" description="Clp ATPase C-terminal" evidence="6">
    <location>
        <begin position="730"/>
        <end position="819"/>
    </location>
</feature>
<dbReference type="PROSITE" id="PS00871">
    <property type="entry name" value="CLPAB_2"/>
    <property type="match status" value="1"/>
</dbReference>
<dbReference type="SMART" id="SM01086">
    <property type="entry name" value="ClpB_D2-small"/>
    <property type="match status" value="1"/>
</dbReference>
<dbReference type="PANTHER" id="PTHR11638">
    <property type="entry name" value="ATP-DEPENDENT CLP PROTEASE"/>
    <property type="match status" value="1"/>
</dbReference>
<dbReference type="CDD" id="cd19499">
    <property type="entry name" value="RecA-like_ClpB_Hsp104-like"/>
    <property type="match status" value="1"/>
</dbReference>
<dbReference type="Pfam" id="PF17871">
    <property type="entry name" value="AAA_lid_9"/>
    <property type="match status" value="1"/>
</dbReference>
<dbReference type="InterPro" id="IPR041546">
    <property type="entry name" value="ClpA/ClpB_AAA_lid"/>
</dbReference>
<dbReference type="Gene3D" id="4.10.860.10">
    <property type="entry name" value="UVR domain"/>
    <property type="match status" value="1"/>
</dbReference>
<dbReference type="InterPro" id="IPR050130">
    <property type="entry name" value="ClpA_ClpB"/>
</dbReference>
<protein>
    <submittedName>
        <fullName evidence="7">Rep protein</fullName>
    </submittedName>
</protein>
<evidence type="ECO:0000256" key="2">
    <source>
        <dbReference type="ARBA" id="ARBA00022741"/>
    </source>
</evidence>
<proteinExistence type="predicted"/>
<sequence>MNPINKSFSDDLTNILKYIETTLVNEFPSKNIVSEYFIVGVLENKNCLAYAALEDCLMTEIIKSIVDEYSYYLSQNPTPLNQFDIPRFSENFNEYIIQANVERVKHNHEKVNTLHMILSMLFLDGKIKEMFGKVGLTYDMFESYIMNNNLVEENETKPKQLPAKVNKNISSSQILKTRKIQKNTLIETYSQNLNELASKGKIDKIVGREKEIGQMFNILGRRNKNNLILVGNGGVGKTAICRHLANLIVEKKAPVAYHKKKIVQMDISAMIAGANFRGMFEERLKGFLEEVKNDKNYIIFIDDIHNALSEKNQAGDVNVASMLNNILIDGDIQVIGTTNFKDYKNTIENNSSLSRRFQKIVIEPSSINESITILNGCKEYYETYHNVKYTDEAIKSCVLLANRYISDRNLPDSAIDLLDESASRVVLKIKDTPEITNVKEELLKIKGEKRQILSNETYDGISALNAKENTLKIKLSLLEKNNRYNTEQRTVYDNDVRELVSEKTSIPITKLSTTEKSSLKNINNVLKSSIIGQDDAIDKICQVVKRNRIGLSNKNKPIVMFLGGPTGVGKTLMAKKLSKEVFGDEKYLVRLDMSEYAEKSSITKLIGSAPGYVGYDNGGQLTEIIKNKKYCVLLLDEIEKANQEIYNVFLQLFDEGCLTDNTGAKIDFKNVIILLTSNTGAKQVSDFGGGLGLVRNEQVNTKTIIQKELKKKFPPEFINRIDDIIYFNKLTDDNIKDIIRLELHNLDNRLVEVGFSLEEAFYQEEFINFLFDKIKDQSEYGARPVLRTIQETLENPITDLMLDMDDAEMDKDSLTMLKVETFMK</sequence>
<dbReference type="SUPFAM" id="SSF81923">
    <property type="entry name" value="Double Clp-N motif"/>
    <property type="match status" value="1"/>
</dbReference>
<dbReference type="Pfam" id="PF00004">
    <property type="entry name" value="AAA"/>
    <property type="match status" value="1"/>
</dbReference>
<dbReference type="Pfam" id="PF07724">
    <property type="entry name" value="AAA_2"/>
    <property type="match status" value="1"/>
</dbReference>
<dbReference type="InterPro" id="IPR027417">
    <property type="entry name" value="P-loop_NTPase"/>
</dbReference>
<dbReference type="InterPro" id="IPR003959">
    <property type="entry name" value="ATPase_AAA_core"/>
</dbReference>
<keyword evidence="2" id="KW-0547">Nucleotide-binding</keyword>
<keyword evidence="3" id="KW-0067">ATP-binding</keyword>
<dbReference type="PRINTS" id="PR00300">
    <property type="entry name" value="CLPPROTEASEA"/>
</dbReference>
<organism evidence="7">
    <name type="scientific">Myoviridae sp. ctPuP5</name>
    <dbReference type="NCBI Taxonomy" id="2823543"/>
    <lineage>
        <taxon>Viruses</taxon>
        <taxon>Duplodnaviria</taxon>
        <taxon>Heunggongvirae</taxon>
        <taxon>Uroviricota</taxon>
        <taxon>Caudoviricetes</taxon>
    </lineage>
</organism>
<dbReference type="InterPro" id="IPR019489">
    <property type="entry name" value="Clp_ATPase_C"/>
</dbReference>
<dbReference type="Gene3D" id="1.10.8.60">
    <property type="match status" value="2"/>
</dbReference>
<evidence type="ECO:0000259" key="6">
    <source>
        <dbReference type="SMART" id="SM01086"/>
    </source>
</evidence>
<reference evidence="7" key="1">
    <citation type="journal article" date="2021" name="Proc. Natl. Acad. Sci. U.S.A.">
        <title>A Catalog of Tens of Thousands of Viruses from Human Metagenomes Reveals Hidden Associations with Chronic Diseases.</title>
        <authorList>
            <person name="Tisza M.J."/>
            <person name="Buck C.B."/>
        </authorList>
    </citation>
    <scope>NUCLEOTIDE SEQUENCE</scope>
    <source>
        <strain evidence="7">CtPuP5</strain>
    </source>
</reference>
<dbReference type="InterPro" id="IPR036628">
    <property type="entry name" value="Clp_N_dom_sf"/>
</dbReference>
<dbReference type="FunFam" id="3.40.50.300:FF:000025">
    <property type="entry name" value="ATP-dependent Clp protease subunit"/>
    <property type="match status" value="1"/>
</dbReference>
<dbReference type="GO" id="GO:0016887">
    <property type="term" value="F:ATP hydrolysis activity"/>
    <property type="evidence" value="ECO:0007669"/>
    <property type="project" value="InterPro"/>
</dbReference>
<evidence type="ECO:0000256" key="4">
    <source>
        <dbReference type="ARBA" id="ARBA00023186"/>
    </source>
</evidence>
<dbReference type="CDD" id="cd00009">
    <property type="entry name" value="AAA"/>
    <property type="match status" value="1"/>
</dbReference>
<keyword evidence="4" id="KW-0143">Chaperone</keyword>
<dbReference type="GO" id="GO:0005524">
    <property type="term" value="F:ATP binding"/>
    <property type="evidence" value="ECO:0007669"/>
    <property type="project" value="UniProtKB-KW"/>
</dbReference>
<feature type="domain" description="AAA+ ATPase" evidence="5">
    <location>
        <begin position="223"/>
        <end position="366"/>
    </location>
</feature>